<evidence type="ECO:0000256" key="2">
    <source>
        <dbReference type="ARBA" id="ARBA00023125"/>
    </source>
</evidence>
<keyword evidence="6" id="KW-1185">Reference proteome</keyword>
<dbReference type="Proteomes" id="UP000591272">
    <property type="component" value="Unassembled WGS sequence"/>
</dbReference>
<dbReference type="RefSeq" id="WP_179834983.1">
    <property type="nucleotide sequence ID" value="NZ_BMRD01000022.1"/>
</dbReference>
<dbReference type="Pfam" id="PF14525">
    <property type="entry name" value="AraC_binding_2"/>
    <property type="match status" value="1"/>
</dbReference>
<dbReference type="PROSITE" id="PS01124">
    <property type="entry name" value="HTH_ARAC_FAMILY_2"/>
    <property type="match status" value="1"/>
</dbReference>
<name>A0A7Y9GCI9_9ACTN</name>
<dbReference type="GO" id="GO:0003700">
    <property type="term" value="F:DNA-binding transcription factor activity"/>
    <property type="evidence" value="ECO:0007669"/>
    <property type="project" value="InterPro"/>
</dbReference>
<comment type="caution">
    <text evidence="5">The sequence shown here is derived from an EMBL/GenBank/DDBJ whole genome shotgun (WGS) entry which is preliminary data.</text>
</comment>
<dbReference type="InterPro" id="IPR018060">
    <property type="entry name" value="HTH_AraC"/>
</dbReference>
<dbReference type="PRINTS" id="PR00032">
    <property type="entry name" value="HTHARAC"/>
</dbReference>
<keyword evidence="2 5" id="KW-0238">DNA-binding</keyword>
<dbReference type="EMBL" id="JACCBT010000001">
    <property type="protein sequence ID" value="NYE14037.1"/>
    <property type="molecule type" value="Genomic_DNA"/>
</dbReference>
<evidence type="ECO:0000313" key="6">
    <source>
        <dbReference type="Proteomes" id="UP000591272"/>
    </source>
</evidence>
<dbReference type="GO" id="GO:0043565">
    <property type="term" value="F:sequence-specific DNA binding"/>
    <property type="evidence" value="ECO:0007669"/>
    <property type="project" value="InterPro"/>
</dbReference>
<dbReference type="InterPro" id="IPR020449">
    <property type="entry name" value="Tscrpt_reg_AraC-type_HTH"/>
</dbReference>
<evidence type="ECO:0000256" key="1">
    <source>
        <dbReference type="ARBA" id="ARBA00023015"/>
    </source>
</evidence>
<dbReference type="PANTHER" id="PTHR43280:SF31">
    <property type="entry name" value="TRANSCRIPTIONAL REGULATORY PROTEIN"/>
    <property type="match status" value="1"/>
</dbReference>
<dbReference type="AlphaFoldDB" id="A0A7Y9GCI9"/>
<evidence type="ECO:0000259" key="4">
    <source>
        <dbReference type="PROSITE" id="PS01124"/>
    </source>
</evidence>
<keyword evidence="1" id="KW-0805">Transcription regulation</keyword>
<dbReference type="InterPro" id="IPR035418">
    <property type="entry name" value="AraC-bd_2"/>
</dbReference>
<dbReference type="SUPFAM" id="SSF46689">
    <property type="entry name" value="Homeodomain-like"/>
    <property type="match status" value="1"/>
</dbReference>
<sequence length="326" mass="36329">MRTVSTDGLPASERFGFWHEVSSRTWVPYELSCEPNLEMSFQARMDIWDLGSIQVALMTTTPYVIHRTPKLIRQDDPGLCKLGIAVDGAGNATQNGRETAFGVGDMVLYDTSRPYSAALSTDSPVARLLVLRFARALLPLPARDLDRLTAVRIPGAQGVGALASTFLLRLARHIDEYSPADSARLSALALEMLTAALAHELEVGDAVPLHTRHRALLAQIHNFIQQNLGDPELSPASIAAAHHISLRLLHKLFHEQGRTVAGWIRECRLEHCRRDLAEPLLVTRRISEIAARWGFSRPQHFTQAFRNAYGLSPRQYREEQYGRAGK</sequence>
<feature type="domain" description="HTH araC/xylS-type" evidence="4">
    <location>
        <begin position="218"/>
        <end position="319"/>
    </location>
</feature>
<keyword evidence="3" id="KW-0804">Transcription</keyword>
<proteinExistence type="predicted"/>
<evidence type="ECO:0000313" key="5">
    <source>
        <dbReference type="EMBL" id="NYE14037.1"/>
    </source>
</evidence>
<dbReference type="InterPro" id="IPR009057">
    <property type="entry name" value="Homeodomain-like_sf"/>
</dbReference>
<organism evidence="5 6">
    <name type="scientific">Actinomadura citrea</name>
    <dbReference type="NCBI Taxonomy" id="46158"/>
    <lineage>
        <taxon>Bacteria</taxon>
        <taxon>Bacillati</taxon>
        <taxon>Actinomycetota</taxon>
        <taxon>Actinomycetes</taxon>
        <taxon>Streptosporangiales</taxon>
        <taxon>Thermomonosporaceae</taxon>
        <taxon>Actinomadura</taxon>
    </lineage>
</organism>
<dbReference type="Pfam" id="PF12833">
    <property type="entry name" value="HTH_18"/>
    <property type="match status" value="1"/>
</dbReference>
<protein>
    <submittedName>
        <fullName evidence="5">AraC-like DNA-binding protein</fullName>
    </submittedName>
</protein>
<gene>
    <name evidence="5" type="ORF">BJ999_004333</name>
</gene>
<accession>A0A7Y9GCI9</accession>
<dbReference type="Gene3D" id="1.10.10.60">
    <property type="entry name" value="Homeodomain-like"/>
    <property type="match status" value="1"/>
</dbReference>
<dbReference type="SMART" id="SM00342">
    <property type="entry name" value="HTH_ARAC"/>
    <property type="match status" value="1"/>
</dbReference>
<evidence type="ECO:0000256" key="3">
    <source>
        <dbReference type="ARBA" id="ARBA00023163"/>
    </source>
</evidence>
<reference evidence="5 6" key="1">
    <citation type="submission" date="2020-07" db="EMBL/GenBank/DDBJ databases">
        <title>Sequencing the genomes of 1000 actinobacteria strains.</title>
        <authorList>
            <person name="Klenk H.-P."/>
        </authorList>
    </citation>
    <scope>NUCLEOTIDE SEQUENCE [LARGE SCALE GENOMIC DNA]</scope>
    <source>
        <strain evidence="5 6">DSM 43461</strain>
    </source>
</reference>
<dbReference type="PANTHER" id="PTHR43280">
    <property type="entry name" value="ARAC-FAMILY TRANSCRIPTIONAL REGULATOR"/>
    <property type="match status" value="1"/>
</dbReference>